<keyword evidence="2" id="KW-1003">Cell membrane</keyword>
<dbReference type="PIRSF" id="PIRSF006324">
    <property type="entry name" value="LeuE"/>
    <property type="match status" value="1"/>
</dbReference>
<dbReference type="RefSeq" id="WP_010362925.1">
    <property type="nucleotide sequence ID" value="NZ_AHBZ03000016.1"/>
</dbReference>
<evidence type="ECO:0000313" key="8">
    <source>
        <dbReference type="Proteomes" id="UP000016487"/>
    </source>
</evidence>
<dbReference type="EMBL" id="AHBZ03000016">
    <property type="protein sequence ID" value="KAF7771522.1"/>
    <property type="molecule type" value="Genomic_DNA"/>
</dbReference>
<accession>A0AAD4AIT5</accession>
<sequence>MDTYLLYIVVAIATISLPGPAVMLTINNAIQRGFWKAISGIFGVAIGIFCIALLSATGIGVILEQSRVAFTLVKFIGAAYLIYLGIKMLRAKPSANTLLNMRGTTYGKCFFEGFLVSTSNPKAIIFFVSILPQFIASNESYIAQLITLALTFGVLVVLIHCVYTLLAVTAKSRFMSRGKSSWLNKVSGGVFVSFGIGLAATSR</sequence>
<keyword evidence="3 6" id="KW-0812">Transmembrane</keyword>
<dbReference type="Proteomes" id="UP000016487">
    <property type="component" value="Unassembled WGS sequence"/>
</dbReference>
<dbReference type="Pfam" id="PF01810">
    <property type="entry name" value="LysE"/>
    <property type="match status" value="1"/>
</dbReference>
<dbReference type="PANTHER" id="PTHR30086">
    <property type="entry name" value="ARGININE EXPORTER PROTEIN ARGO"/>
    <property type="match status" value="1"/>
</dbReference>
<evidence type="ECO:0000256" key="3">
    <source>
        <dbReference type="ARBA" id="ARBA00022692"/>
    </source>
</evidence>
<dbReference type="GO" id="GO:0005886">
    <property type="term" value="C:plasma membrane"/>
    <property type="evidence" value="ECO:0007669"/>
    <property type="project" value="UniProtKB-SubCell"/>
</dbReference>
<keyword evidence="5 6" id="KW-0472">Membrane</keyword>
<evidence type="ECO:0000313" key="7">
    <source>
        <dbReference type="EMBL" id="KAF7771522.1"/>
    </source>
</evidence>
<protein>
    <submittedName>
        <fullName evidence="7">Homoserine/homoserine lactone efflux protein</fullName>
    </submittedName>
</protein>
<comment type="caution">
    <text evidence="7">The sequence shown here is derived from an EMBL/GenBank/DDBJ whole genome shotgun (WGS) entry which is preliminary data.</text>
</comment>
<feature type="transmembrane region" description="Helical" evidence="6">
    <location>
        <begin position="6"/>
        <end position="26"/>
    </location>
</feature>
<gene>
    <name evidence="7" type="primary">rhtB</name>
    <name evidence="7" type="ORF">PCIT_a4118</name>
</gene>
<dbReference type="PANTHER" id="PTHR30086:SF20">
    <property type="entry name" value="ARGININE EXPORTER PROTEIN ARGO-RELATED"/>
    <property type="match status" value="1"/>
</dbReference>
<name>A0AAD4AIT5_9GAMM</name>
<dbReference type="AlphaFoldDB" id="A0AAD4AIT5"/>
<keyword evidence="4 6" id="KW-1133">Transmembrane helix</keyword>
<dbReference type="InterPro" id="IPR001123">
    <property type="entry name" value="LeuE-type"/>
</dbReference>
<feature type="transmembrane region" description="Helical" evidence="6">
    <location>
        <begin position="69"/>
        <end position="89"/>
    </location>
</feature>
<dbReference type="GO" id="GO:0015171">
    <property type="term" value="F:amino acid transmembrane transporter activity"/>
    <property type="evidence" value="ECO:0007669"/>
    <property type="project" value="TreeGrafter"/>
</dbReference>
<feature type="transmembrane region" description="Helical" evidence="6">
    <location>
        <begin position="182"/>
        <end position="200"/>
    </location>
</feature>
<feature type="transmembrane region" description="Helical" evidence="6">
    <location>
        <begin position="141"/>
        <end position="170"/>
    </location>
</feature>
<feature type="transmembrane region" description="Helical" evidence="6">
    <location>
        <begin position="38"/>
        <end position="63"/>
    </location>
</feature>
<evidence type="ECO:0000256" key="5">
    <source>
        <dbReference type="ARBA" id="ARBA00023136"/>
    </source>
</evidence>
<reference evidence="7" key="2">
    <citation type="submission" date="2015-03" db="EMBL/GenBank/DDBJ databases">
        <title>Genome sequence of Pseudoalteromonas citrea.</title>
        <authorList>
            <person name="Xie B.-B."/>
            <person name="Rong J.-C."/>
            <person name="Qin Q.-L."/>
            <person name="Zhang Y.-Z."/>
        </authorList>
    </citation>
    <scope>NUCLEOTIDE SEQUENCE</scope>
    <source>
        <strain evidence="7">DSM 8771</strain>
    </source>
</reference>
<proteinExistence type="predicted"/>
<evidence type="ECO:0000256" key="1">
    <source>
        <dbReference type="ARBA" id="ARBA00004651"/>
    </source>
</evidence>
<evidence type="ECO:0000256" key="6">
    <source>
        <dbReference type="SAM" id="Phobius"/>
    </source>
</evidence>
<comment type="subcellular location">
    <subcellularLocation>
        <location evidence="1">Cell membrane</location>
        <topology evidence="1">Multi-pass membrane protein</topology>
    </subcellularLocation>
</comment>
<reference evidence="7" key="1">
    <citation type="journal article" date="2012" name="J. Bacteriol.">
        <title>Genome sequences of type strains of seven species of the marine bacterium Pseudoalteromonas.</title>
        <authorList>
            <person name="Xie B.B."/>
            <person name="Shu Y.L."/>
            <person name="Qin Q.L."/>
            <person name="Rong J.C."/>
            <person name="Zhang X.Y."/>
            <person name="Chen X.L."/>
            <person name="Shi M."/>
            <person name="He H.L."/>
            <person name="Zhou B.C."/>
            <person name="Zhang Y.Z."/>
        </authorList>
    </citation>
    <scope>NUCLEOTIDE SEQUENCE</scope>
    <source>
        <strain evidence="7">DSM 8771</strain>
    </source>
</reference>
<evidence type="ECO:0000256" key="2">
    <source>
        <dbReference type="ARBA" id="ARBA00022475"/>
    </source>
</evidence>
<organism evidence="7 8">
    <name type="scientific">Pseudoalteromonas citrea</name>
    <dbReference type="NCBI Taxonomy" id="43655"/>
    <lineage>
        <taxon>Bacteria</taxon>
        <taxon>Pseudomonadati</taxon>
        <taxon>Pseudomonadota</taxon>
        <taxon>Gammaproteobacteria</taxon>
        <taxon>Alteromonadales</taxon>
        <taxon>Pseudoalteromonadaceae</taxon>
        <taxon>Pseudoalteromonas</taxon>
    </lineage>
</organism>
<feature type="transmembrane region" description="Helical" evidence="6">
    <location>
        <begin position="110"/>
        <end position="135"/>
    </location>
</feature>
<evidence type="ECO:0000256" key="4">
    <source>
        <dbReference type="ARBA" id="ARBA00022989"/>
    </source>
</evidence>